<dbReference type="Proteomes" id="UP000325558">
    <property type="component" value="Unassembled WGS sequence"/>
</dbReference>
<sequence length="69" mass="7763">MNHTPQQTNLGYRLMLMGFYFRPSGMDSAVTSATQADLFSYFLFYFYLIGFGASPRGGKRDPNGLLILV</sequence>
<keyword evidence="1" id="KW-0472">Membrane</keyword>
<evidence type="ECO:0000313" key="2">
    <source>
        <dbReference type="EMBL" id="KAE8344690.1"/>
    </source>
</evidence>
<accession>A0A5N6YMG2</accession>
<dbReference type="EMBL" id="ML737123">
    <property type="protein sequence ID" value="KAE8344690.1"/>
    <property type="molecule type" value="Genomic_DNA"/>
</dbReference>
<organism evidence="2">
    <name type="scientific">Aspergillus arachidicola</name>
    <dbReference type="NCBI Taxonomy" id="656916"/>
    <lineage>
        <taxon>Eukaryota</taxon>
        <taxon>Fungi</taxon>
        <taxon>Dikarya</taxon>
        <taxon>Ascomycota</taxon>
        <taxon>Pezizomycotina</taxon>
        <taxon>Eurotiomycetes</taxon>
        <taxon>Eurotiomycetidae</taxon>
        <taxon>Eurotiales</taxon>
        <taxon>Aspergillaceae</taxon>
        <taxon>Aspergillus</taxon>
        <taxon>Aspergillus subgen. Circumdati</taxon>
    </lineage>
</organism>
<keyword evidence="1" id="KW-1133">Transmembrane helix</keyword>
<gene>
    <name evidence="2" type="ORF">BDV24DRAFT_127005</name>
</gene>
<dbReference type="AlphaFoldDB" id="A0A5N6YMG2"/>
<protein>
    <submittedName>
        <fullName evidence="2">Uncharacterized protein</fullName>
    </submittedName>
</protein>
<proteinExistence type="predicted"/>
<feature type="transmembrane region" description="Helical" evidence="1">
    <location>
        <begin position="38"/>
        <end position="54"/>
    </location>
</feature>
<evidence type="ECO:0000256" key="1">
    <source>
        <dbReference type="SAM" id="Phobius"/>
    </source>
</evidence>
<keyword evidence="1" id="KW-0812">Transmembrane</keyword>
<reference evidence="2" key="1">
    <citation type="submission" date="2019-04" db="EMBL/GenBank/DDBJ databases">
        <title>Friends and foes A comparative genomics study of 23 Aspergillus species from section Flavi.</title>
        <authorList>
            <consortium name="DOE Joint Genome Institute"/>
            <person name="Kjaerbolling I."/>
            <person name="Vesth T."/>
            <person name="Frisvad J.C."/>
            <person name="Nybo J.L."/>
            <person name="Theobald S."/>
            <person name="Kildgaard S."/>
            <person name="Isbrandt T."/>
            <person name="Kuo A."/>
            <person name="Sato A."/>
            <person name="Lyhne E.K."/>
            <person name="Kogle M.E."/>
            <person name="Wiebenga A."/>
            <person name="Kun R.S."/>
            <person name="Lubbers R.J."/>
            <person name="Makela M.R."/>
            <person name="Barry K."/>
            <person name="Chovatia M."/>
            <person name="Clum A."/>
            <person name="Daum C."/>
            <person name="Haridas S."/>
            <person name="He G."/>
            <person name="LaButti K."/>
            <person name="Lipzen A."/>
            <person name="Mondo S."/>
            <person name="Riley R."/>
            <person name="Salamov A."/>
            <person name="Simmons B.A."/>
            <person name="Magnuson J.K."/>
            <person name="Henrissat B."/>
            <person name="Mortensen U.H."/>
            <person name="Larsen T.O."/>
            <person name="Devries R.P."/>
            <person name="Grigoriev I.V."/>
            <person name="Machida M."/>
            <person name="Baker S.E."/>
            <person name="Andersen M.R."/>
        </authorList>
    </citation>
    <scope>NUCLEOTIDE SEQUENCE</scope>
    <source>
        <strain evidence="2">CBS 117612</strain>
    </source>
</reference>
<name>A0A5N6YMG2_9EURO</name>